<sequence>MEWDDLLESGPSGFVKRTIPFSRVLRKPDFESNNKLIFNATTDTRILHNAAATTKATSTAAVEIPVTCYQLVGVPDKAEKDEIVRSVMQLKNAEVEEGYTMDAVISRQDLLMDVRDKLLFEPEYAGNPTSRGWRREVGSGYWPSSPPASRCQAICS</sequence>
<accession>A0A9Q0SSC2</accession>
<name>A0A9Q0SSC2_9ROSI</name>
<dbReference type="InterPro" id="IPR044685">
    <property type="entry name" value="CPD1-like"/>
</dbReference>
<evidence type="ECO:0000313" key="2">
    <source>
        <dbReference type="Proteomes" id="UP001151752"/>
    </source>
</evidence>
<dbReference type="GO" id="GO:0009706">
    <property type="term" value="C:chloroplast inner membrane"/>
    <property type="evidence" value="ECO:0007669"/>
    <property type="project" value="TreeGrafter"/>
</dbReference>
<dbReference type="Proteomes" id="UP001151752">
    <property type="component" value="Chromosome 15W"/>
</dbReference>
<organism evidence="1 2">
    <name type="scientific">Salix koriyanagi</name>
    <dbReference type="NCBI Taxonomy" id="2511006"/>
    <lineage>
        <taxon>Eukaryota</taxon>
        <taxon>Viridiplantae</taxon>
        <taxon>Streptophyta</taxon>
        <taxon>Embryophyta</taxon>
        <taxon>Tracheophyta</taxon>
        <taxon>Spermatophyta</taxon>
        <taxon>Magnoliopsida</taxon>
        <taxon>eudicotyledons</taxon>
        <taxon>Gunneridae</taxon>
        <taxon>Pentapetalae</taxon>
        <taxon>rosids</taxon>
        <taxon>fabids</taxon>
        <taxon>Malpighiales</taxon>
        <taxon>Salicaceae</taxon>
        <taxon>Saliceae</taxon>
        <taxon>Salix</taxon>
    </lineage>
</organism>
<dbReference type="PANTHER" id="PTHR33925:SF2">
    <property type="entry name" value="PLASTID DIVISION PROTEIN CDP1, CHLOROPLASTIC"/>
    <property type="match status" value="1"/>
</dbReference>
<dbReference type="EMBL" id="JAPFFM010000019">
    <property type="protein sequence ID" value="KAJ6687633.1"/>
    <property type="molecule type" value="Genomic_DNA"/>
</dbReference>
<comment type="caution">
    <text evidence="1">The sequence shown here is derived from an EMBL/GenBank/DDBJ whole genome shotgun (WGS) entry which is preliminary data.</text>
</comment>
<dbReference type="AlphaFoldDB" id="A0A9Q0SSC2"/>
<proteinExistence type="predicted"/>
<dbReference type="GO" id="GO:0010020">
    <property type="term" value="P:chloroplast fission"/>
    <property type="evidence" value="ECO:0007669"/>
    <property type="project" value="TreeGrafter"/>
</dbReference>
<dbReference type="PANTHER" id="PTHR33925">
    <property type="entry name" value="PLASTID DIVISION PROTEIN CDP1, CHLOROPLASTIC-RELATED"/>
    <property type="match status" value="1"/>
</dbReference>
<reference evidence="1" key="1">
    <citation type="submission" date="2022-11" db="EMBL/GenBank/DDBJ databases">
        <authorList>
            <person name="Hyden B.L."/>
            <person name="Feng K."/>
            <person name="Yates T."/>
            <person name="Jawdy S."/>
            <person name="Smart L.B."/>
            <person name="Muchero W."/>
        </authorList>
    </citation>
    <scope>NUCLEOTIDE SEQUENCE</scope>
    <source>
        <tissue evidence="1">Shoot tip</tissue>
    </source>
</reference>
<keyword evidence="2" id="KW-1185">Reference proteome</keyword>
<reference evidence="1" key="2">
    <citation type="journal article" date="2023" name="Int. J. Mol. Sci.">
        <title>De Novo Assembly and Annotation of 11 Diverse Shrub Willow (Salix) Genomes Reveals Novel Gene Organization in Sex-Linked Regions.</title>
        <authorList>
            <person name="Hyden B."/>
            <person name="Feng K."/>
            <person name="Yates T.B."/>
            <person name="Jawdy S."/>
            <person name="Cereghino C."/>
            <person name="Smart L.B."/>
            <person name="Muchero W."/>
        </authorList>
    </citation>
    <scope>NUCLEOTIDE SEQUENCE</scope>
    <source>
        <tissue evidence="1">Shoot tip</tissue>
    </source>
</reference>
<evidence type="ECO:0000313" key="1">
    <source>
        <dbReference type="EMBL" id="KAJ6687633.1"/>
    </source>
</evidence>
<gene>
    <name evidence="1" type="ORF">OIU74_016340</name>
</gene>
<protein>
    <submittedName>
        <fullName evidence="1">PLASTID DIVISION PROTEIN CDP1 CHLOROPLASTIC-RELATED</fullName>
    </submittedName>
</protein>